<evidence type="ECO:0000256" key="1">
    <source>
        <dbReference type="ARBA" id="ARBA00010923"/>
    </source>
</evidence>
<dbReference type="Pfam" id="PF01420">
    <property type="entry name" value="Methylase_S"/>
    <property type="match status" value="2"/>
</dbReference>
<reference evidence="5" key="1">
    <citation type="submission" date="2020-04" db="EMBL/GenBank/DDBJ databases">
        <title>Genome Sequencing for Pseudoaltermonas arctica.</title>
        <authorList>
            <person name="Elkins N.S."/>
        </authorList>
    </citation>
    <scope>NUCLEOTIDE SEQUENCE [LARGE SCALE GENOMIC DNA]</scope>
    <source>
        <strain evidence="5">NEC-BIFX-2020_0012</strain>
    </source>
</reference>
<accession>A0A7Y0DT38</accession>
<keyword evidence="3" id="KW-0238">DNA-binding</keyword>
<proteinExistence type="inferred from homology"/>
<comment type="similarity">
    <text evidence="1">Belongs to the type-I restriction system S methylase family.</text>
</comment>
<keyword evidence="2" id="KW-0680">Restriction system</keyword>
<comment type="caution">
    <text evidence="5">The sequence shown here is derived from an EMBL/GenBank/DDBJ whole genome shotgun (WGS) entry which is preliminary data.</text>
</comment>
<name>A0A7Y0DT38_9GAMM</name>
<feature type="domain" description="Type I restriction modification DNA specificity" evidence="4">
    <location>
        <begin position="2"/>
        <end position="118"/>
    </location>
</feature>
<evidence type="ECO:0000313" key="5">
    <source>
        <dbReference type="EMBL" id="NMM40953.1"/>
    </source>
</evidence>
<gene>
    <name evidence="5" type="ORF">HHO47_09020</name>
</gene>
<dbReference type="SUPFAM" id="SSF116734">
    <property type="entry name" value="DNA methylase specificity domain"/>
    <property type="match status" value="2"/>
</dbReference>
<keyword evidence="6" id="KW-1185">Reference proteome</keyword>
<evidence type="ECO:0000313" key="6">
    <source>
        <dbReference type="Proteomes" id="UP000570493"/>
    </source>
</evidence>
<organism evidence="5 6">
    <name type="scientific">Pseudoalteromonas arctica</name>
    <dbReference type="NCBI Taxonomy" id="394751"/>
    <lineage>
        <taxon>Bacteria</taxon>
        <taxon>Pseudomonadati</taxon>
        <taxon>Pseudomonadota</taxon>
        <taxon>Gammaproteobacteria</taxon>
        <taxon>Alteromonadales</taxon>
        <taxon>Pseudoalteromonadaceae</taxon>
        <taxon>Pseudoalteromonas</taxon>
    </lineage>
</organism>
<dbReference type="AlphaFoldDB" id="A0A7Y0DT38"/>
<evidence type="ECO:0000256" key="2">
    <source>
        <dbReference type="ARBA" id="ARBA00022747"/>
    </source>
</evidence>
<dbReference type="RefSeq" id="WP_169019995.1">
    <property type="nucleotide sequence ID" value="NZ_JABBMT010000011.1"/>
</dbReference>
<dbReference type="InterPro" id="IPR000055">
    <property type="entry name" value="Restrct_endonuc_typeI_TRD"/>
</dbReference>
<evidence type="ECO:0000256" key="3">
    <source>
        <dbReference type="ARBA" id="ARBA00023125"/>
    </source>
</evidence>
<sequence length="340" mass="38936">MVELKDIFDVQYGHSLELNRLEECESNEGVAFISRKSGDNGVAAYVKELSKVTPAPAGELTCALSGNGVLSTFIQEREFYTGYHIARLKPKVKLTRLELLYYSLCISTNRYKYSWGRQANRTIKQILIPSVNEIPDWVNKRKEKVSFNDSSNPLITNSNLNLDTINWKEFRYDEIFNIKKGYYNKKPPVSGKANDTLPFIGATEKNNGITSYIKKVDIGTFDKTGKKTSLSFEGRIFEGNCITVTNNGSVGEAFYQETQFTCSHDVNPLYLKDPSTVLNKYIAMFIISLIKMEKYRWGYGRKWRPLRMPSSIIKLPVVNDKPDWNYMEKYIKSVNFSSSI</sequence>
<evidence type="ECO:0000259" key="4">
    <source>
        <dbReference type="Pfam" id="PF01420"/>
    </source>
</evidence>
<protein>
    <recommendedName>
        <fullName evidence="4">Type I restriction modification DNA specificity domain-containing protein</fullName>
    </recommendedName>
</protein>
<dbReference type="Gene3D" id="3.90.220.20">
    <property type="entry name" value="DNA methylase specificity domains"/>
    <property type="match status" value="2"/>
</dbReference>
<dbReference type="Proteomes" id="UP000570493">
    <property type="component" value="Unassembled WGS sequence"/>
</dbReference>
<dbReference type="GO" id="GO:0009307">
    <property type="term" value="P:DNA restriction-modification system"/>
    <property type="evidence" value="ECO:0007669"/>
    <property type="project" value="UniProtKB-KW"/>
</dbReference>
<dbReference type="GO" id="GO:0003677">
    <property type="term" value="F:DNA binding"/>
    <property type="evidence" value="ECO:0007669"/>
    <property type="project" value="UniProtKB-KW"/>
</dbReference>
<feature type="domain" description="Type I restriction modification DNA specificity" evidence="4">
    <location>
        <begin position="166"/>
        <end position="332"/>
    </location>
</feature>
<dbReference type="InterPro" id="IPR044946">
    <property type="entry name" value="Restrct_endonuc_typeI_TRD_sf"/>
</dbReference>
<dbReference type="EMBL" id="JABBMT010000011">
    <property type="protein sequence ID" value="NMM40953.1"/>
    <property type="molecule type" value="Genomic_DNA"/>
</dbReference>